<feature type="transmembrane region" description="Helical" evidence="5">
    <location>
        <begin position="214"/>
        <end position="233"/>
    </location>
</feature>
<dbReference type="KEGG" id="tsi:TSIB_0983"/>
<feature type="transmembrane region" description="Helical" evidence="5">
    <location>
        <begin position="153"/>
        <end position="178"/>
    </location>
</feature>
<feature type="transmembrane region" description="Helical" evidence="5">
    <location>
        <begin position="184"/>
        <end position="202"/>
    </location>
</feature>
<keyword evidence="8" id="KW-1185">Reference proteome</keyword>
<feature type="transmembrane region" description="Helical" evidence="5">
    <location>
        <begin position="100"/>
        <end position="118"/>
    </location>
</feature>
<dbReference type="OrthoDB" id="29208at2157"/>
<accession>C6A346</accession>
<dbReference type="PANTHER" id="PTHR32322:SF2">
    <property type="entry name" value="EAMA DOMAIN-CONTAINING PROTEIN"/>
    <property type="match status" value="1"/>
</dbReference>
<protein>
    <submittedName>
        <fullName evidence="7">Permease, drug/metabolite transporter (DMT) superfamily</fullName>
    </submittedName>
</protein>
<dbReference type="eggNOG" id="arCOG00272">
    <property type="taxonomic scope" value="Archaea"/>
</dbReference>
<dbReference type="PANTHER" id="PTHR32322">
    <property type="entry name" value="INNER MEMBRANE TRANSPORTER"/>
    <property type="match status" value="1"/>
</dbReference>
<keyword evidence="3 5" id="KW-1133">Transmembrane helix</keyword>
<feature type="transmembrane region" description="Helical" evidence="5">
    <location>
        <begin position="124"/>
        <end position="141"/>
    </location>
</feature>
<dbReference type="Proteomes" id="UP000009079">
    <property type="component" value="Chromosome"/>
</dbReference>
<dbReference type="InterPro" id="IPR050638">
    <property type="entry name" value="AA-Vitamin_Transporters"/>
</dbReference>
<feature type="transmembrane region" description="Helical" evidence="5">
    <location>
        <begin position="270"/>
        <end position="288"/>
    </location>
</feature>
<dbReference type="Gene3D" id="1.10.3730.20">
    <property type="match status" value="2"/>
</dbReference>
<feature type="domain" description="EamA" evidence="6">
    <location>
        <begin position="152"/>
        <end position="287"/>
    </location>
</feature>
<dbReference type="EMBL" id="CP001463">
    <property type="protein sequence ID" value="ACS90041.1"/>
    <property type="molecule type" value="Genomic_DNA"/>
</dbReference>
<reference evidence="7 8" key="1">
    <citation type="journal article" date="2009" name="Appl. Environ. Microbiol.">
        <title>Metabolic versatility and indigenous origin of the archaeon Thermococcus sibiricus, isolated from a siberian oil reservoir, as revealed by genome analysis.</title>
        <authorList>
            <person name="Mardanov A.V."/>
            <person name="Ravin N.V."/>
            <person name="Svetlitchnyi V.A."/>
            <person name="Beletsky A.V."/>
            <person name="Miroshnichenko M.L."/>
            <person name="Bonch-Osmolovskaya E.A."/>
            <person name="Skryabin K.G."/>
        </authorList>
    </citation>
    <scope>NUCLEOTIDE SEQUENCE [LARGE SCALE GENOMIC DNA]</scope>
    <source>
        <strain evidence="8">DSM 12597 / MM 739</strain>
    </source>
</reference>
<keyword evidence="2 5" id="KW-0812">Transmembrane</keyword>
<comment type="subcellular location">
    <subcellularLocation>
        <location evidence="1">Membrane</location>
        <topology evidence="1">Multi-pass membrane protein</topology>
    </subcellularLocation>
</comment>
<dbReference type="SUPFAM" id="SSF103481">
    <property type="entry name" value="Multidrug resistance efflux transporter EmrE"/>
    <property type="match status" value="2"/>
</dbReference>
<evidence type="ECO:0000256" key="5">
    <source>
        <dbReference type="SAM" id="Phobius"/>
    </source>
</evidence>
<evidence type="ECO:0000313" key="8">
    <source>
        <dbReference type="Proteomes" id="UP000009079"/>
    </source>
</evidence>
<feature type="transmembrane region" description="Helical" evidence="5">
    <location>
        <begin position="245"/>
        <end position="263"/>
    </location>
</feature>
<feature type="transmembrane region" description="Helical" evidence="5">
    <location>
        <begin position="68"/>
        <end position="88"/>
    </location>
</feature>
<dbReference type="InterPro" id="IPR000620">
    <property type="entry name" value="EamA_dom"/>
</dbReference>
<dbReference type="GO" id="GO:0016020">
    <property type="term" value="C:membrane"/>
    <property type="evidence" value="ECO:0007669"/>
    <property type="project" value="UniProtKB-SubCell"/>
</dbReference>
<dbReference type="GeneID" id="8095978"/>
<organism evidence="7 8">
    <name type="scientific">Thermococcus sibiricus (strain DSM 12597 / MM 739)</name>
    <dbReference type="NCBI Taxonomy" id="604354"/>
    <lineage>
        <taxon>Archaea</taxon>
        <taxon>Methanobacteriati</taxon>
        <taxon>Methanobacteriota</taxon>
        <taxon>Thermococci</taxon>
        <taxon>Thermococcales</taxon>
        <taxon>Thermococcaceae</taxon>
        <taxon>Thermococcus</taxon>
    </lineage>
</organism>
<gene>
    <name evidence="7" type="ordered locus">TSIB_0983</name>
</gene>
<dbReference type="Pfam" id="PF00892">
    <property type="entry name" value="EamA"/>
    <property type="match status" value="2"/>
</dbReference>
<dbReference type="AlphaFoldDB" id="C6A346"/>
<evidence type="ECO:0000313" key="7">
    <source>
        <dbReference type="EMBL" id="ACS90041.1"/>
    </source>
</evidence>
<feature type="transmembrane region" description="Helical" evidence="5">
    <location>
        <begin position="6"/>
        <end position="26"/>
    </location>
</feature>
<evidence type="ECO:0000256" key="4">
    <source>
        <dbReference type="ARBA" id="ARBA00023136"/>
    </source>
</evidence>
<dbReference type="InterPro" id="IPR037185">
    <property type="entry name" value="EmrE-like"/>
</dbReference>
<proteinExistence type="predicted"/>
<evidence type="ECO:0000256" key="3">
    <source>
        <dbReference type="ARBA" id="ARBA00022989"/>
    </source>
</evidence>
<feature type="transmembrane region" description="Helical" evidence="5">
    <location>
        <begin position="38"/>
        <end position="56"/>
    </location>
</feature>
<keyword evidence="4 5" id="KW-0472">Membrane</keyword>
<feature type="domain" description="EamA" evidence="6">
    <location>
        <begin position="5"/>
        <end position="140"/>
    </location>
</feature>
<evidence type="ECO:0000256" key="2">
    <source>
        <dbReference type="ARBA" id="ARBA00022692"/>
    </source>
</evidence>
<sequence length="289" mass="31130">MDTLIGALLALIAAFGWGTASVLIKLGMRNKGAITVNIIRLYITTSVYLSIFLIAGKYKGILSLSPEIILVTFISGLFGFVIGDYFYFNALKLMGVSKTVPITSSYPLWTMLWAWMFFGKKITTQTLLGALFIFLAIVIVRKGGLEERLSPKGFVYAILAPISWSIAIVLLDFLSLYIDPFSLAGLRMISAAIGISVFLPKHSKELKVVTKNEIGVLSGAALVGLIIGQYAFVKSVSFVGSHISTPISAINPIISSLLAVTLLKEPPNSKIFVGLILAVVGVVLISTVH</sequence>
<name>C6A346_THESM</name>
<evidence type="ECO:0000256" key="1">
    <source>
        <dbReference type="ARBA" id="ARBA00004141"/>
    </source>
</evidence>
<dbReference type="STRING" id="604354.TSIB_0983"/>
<evidence type="ECO:0000259" key="6">
    <source>
        <dbReference type="Pfam" id="PF00892"/>
    </source>
</evidence>
<dbReference type="RefSeq" id="WP_015849260.1">
    <property type="nucleotide sequence ID" value="NC_012883.1"/>
</dbReference>
<dbReference type="HOGENOM" id="CLU_082650_1_0_2"/>